<protein>
    <submittedName>
        <fullName evidence="7">L-lysine exporter family protein LysE/ArgO</fullName>
    </submittedName>
</protein>
<feature type="transmembrane region" description="Helical" evidence="6">
    <location>
        <begin position="102"/>
        <end position="125"/>
    </location>
</feature>
<evidence type="ECO:0000313" key="7">
    <source>
        <dbReference type="EMBL" id="SKA06903.1"/>
    </source>
</evidence>
<organism evidence="7 8">
    <name type="scientific">Selenihalanaerobacter shriftii</name>
    <dbReference type="NCBI Taxonomy" id="142842"/>
    <lineage>
        <taxon>Bacteria</taxon>
        <taxon>Bacillati</taxon>
        <taxon>Bacillota</taxon>
        <taxon>Clostridia</taxon>
        <taxon>Halanaerobiales</taxon>
        <taxon>Halobacteroidaceae</taxon>
        <taxon>Selenihalanaerobacter</taxon>
    </lineage>
</organism>
<feature type="transmembrane region" description="Helical" evidence="6">
    <location>
        <begin position="39"/>
        <end position="63"/>
    </location>
</feature>
<evidence type="ECO:0000256" key="1">
    <source>
        <dbReference type="ARBA" id="ARBA00004651"/>
    </source>
</evidence>
<dbReference type="GO" id="GO:0015171">
    <property type="term" value="F:amino acid transmembrane transporter activity"/>
    <property type="evidence" value="ECO:0007669"/>
    <property type="project" value="TreeGrafter"/>
</dbReference>
<comment type="subcellular location">
    <subcellularLocation>
        <location evidence="1">Cell membrane</location>
        <topology evidence="1">Multi-pass membrane protein</topology>
    </subcellularLocation>
</comment>
<dbReference type="InterPro" id="IPR001123">
    <property type="entry name" value="LeuE-type"/>
</dbReference>
<dbReference type="PANTHER" id="PTHR30086">
    <property type="entry name" value="ARGININE EXPORTER PROTEIN ARGO"/>
    <property type="match status" value="1"/>
</dbReference>
<proteinExistence type="predicted"/>
<dbReference type="Proteomes" id="UP000190625">
    <property type="component" value="Unassembled WGS sequence"/>
</dbReference>
<evidence type="ECO:0000256" key="3">
    <source>
        <dbReference type="ARBA" id="ARBA00022692"/>
    </source>
</evidence>
<accession>A0A1T4QSZ0</accession>
<evidence type="ECO:0000256" key="2">
    <source>
        <dbReference type="ARBA" id="ARBA00022475"/>
    </source>
</evidence>
<sequence length="205" mass="22574">MYNYLIQGLFLGLAYVAPIGMQNLYVINTAMKGNKIKTYQVALVTIFFDITLALACFFGIGLLIENVPILKSAILLVGSILVMHIGISLVRSSSDVRDDVKVSDSIIKIITTSFIVTWLNPQAVIDGSLLLGSYQTSIPVQMSKYFILGFSSASFIWFIFISTITLILRDKLNNSIVKGINIICGIILIFFGVKLGYSFIQIING</sequence>
<keyword evidence="4 6" id="KW-1133">Transmembrane helix</keyword>
<keyword evidence="2" id="KW-1003">Cell membrane</keyword>
<dbReference type="AlphaFoldDB" id="A0A1T4QSZ0"/>
<feature type="transmembrane region" description="Helical" evidence="6">
    <location>
        <begin position="69"/>
        <end position="90"/>
    </location>
</feature>
<feature type="transmembrane region" description="Helical" evidence="6">
    <location>
        <begin position="6"/>
        <end position="27"/>
    </location>
</feature>
<dbReference type="GO" id="GO:0005886">
    <property type="term" value="C:plasma membrane"/>
    <property type="evidence" value="ECO:0007669"/>
    <property type="project" value="UniProtKB-SubCell"/>
</dbReference>
<feature type="transmembrane region" description="Helical" evidence="6">
    <location>
        <begin position="180"/>
        <end position="203"/>
    </location>
</feature>
<evidence type="ECO:0000256" key="5">
    <source>
        <dbReference type="ARBA" id="ARBA00023136"/>
    </source>
</evidence>
<dbReference type="EMBL" id="FUWM01000032">
    <property type="protein sequence ID" value="SKA06903.1"/>
    <property type="molecule type" value="Genomic_DNA"/>
</dbReference>
<name>A0A1T4QSZ0_9FIRM</name>
<keyword evidence="8" id="KW-1185">Reference proteome</keyword>
<feature type="transmembrane region" description="Helical" evidence="6">
    <location>
        <begin position="145"/>
        <end position="168"/>
    </location>
</feature>
<dbReference type="STRING" id="142842.SAMN02745118_02687"/>
<evidence type="ECO:0000256" key="6">
    <source>
        <dbReference type="SAM" id="Phobius"/>
    </source>
</evidence>
<dbReference type="OrthoDB" id="5638726at2"/>
<gene>
    <name evidence="7" type="ORF">SAMN02745118_02687</name>
</gene>
<keyword evidence="3 6" id="KW-0812">Transmembrane</keyword>
<reference evidence="8" key="1">
    <citation type="submission" date="2017-02" db="EMBL/GenBank/DDBJ databases">
        <authorList>
            <person name="Varghese N."/>
            <person name="Submissions S."/>
        </authorList>
    </citation>
    <scope>NUCLEOTIDE SEQUENCE [LARGE SCALE GENOMIC DNA]</scope>
    <source>
        <strain evidence="8">ATCC BAA-73</strain>
    </source>
</reference>
<dbReference type="Pfam" id="PF01810">
    <property type="entry name" value="LysE"/>
    <property type="match status" value="1"/>
</dbReference>
<dbReference type="PANTHER" id="PTHR30086:SF20">
    <property type="entry name" value="ARGININE EXPORTER PROTEIN ARGO-RELATED"/>
    <property type="match status" value="1"/>
</dbReference>
<keyword evidence="5 6" id="KW-0472">Membrane</keyword>
<evidence type="ECO:0000256" key="4">
    <source>
        <dbReference type="ARBA" id="ARBA00022989"/>
    </source>
</evidence>
<dbReference type="RefSeq" id="WP_078811077.1">
    <property type="nucleotide sequence ID" value="NZ_FUWM01000032.1"/>
</dbReference>
<evidence type="ECO:0000313" key="8">
    <source>
        <dbReference type="Proteomes" id="UP000190625"/>
    </source>
</evidence>